<dbReference type="KEGG" id="pfuw:KF707C_14250"/>
<evidence type="ECO:0000313" key="6">
    <source>
        <dbReference type="EMBL" id="BAU73113.1"/>
    </source>
</evidence>
<dbReference type="AlphaFoldDB" id="A0AAD1BZG9"/>
<name>A0AAD1BZG9_METFU</name>
<dbReference type="InterPro" id="IPR017741">
    <property type="entry name" value="FAD-dependent_OxRdtase_HpnW"/>
</dbReference>
<organism evidence="6 7">
    <name type="scientific">Metapseudomonas furukawaii</name>
    <name type="common">Pseudomonas furukawaii</name>
    <dbReference type="NCBI Taxonomy" id="1149133"/>
    <lineage>
        <taxon>Bacteria</taxon>
        <taxon>Pseudomonadati</taxon>
        <taxon>Pseudomonadota</taxon>
        <taxon>Gammaproteobacteria</taxon>
        <taxon>Pseudomonadales</taxon>
        <taxon>Pseudomonadaceae</taxon>
        <taxon>Metapseudomonas</taxon>
    </lineage>
</organism>
<reference evidence="7" key="1">
    <citation type="submission" date="2015-05" db="EMBL/GenBank/DDBJ databases">
        <title>Draft genome sequencing of a biphenyl-degrading bacterium, Pseudomonas balearica KF707 (=NBRC110670).</title>
        <authorList>
            <person name="Kimura N."/>
            <person name="Hirose J."/>
            <person name="Watanabe T."/>
            <person name="Suenaga H."/>
            <person name="Fujihara H."/>
            <person name="Noguchi M."/>
            <person name="Hashimoto M."/>
            <person name="Shimodaira J."/>
            <person name="Tsuchikane K."/>
            <person name="Hosoyama A."/>
            <person name="Yamazoe A."/>
            <person name="Fujita N."/>
            <person name="Furukawa K."/>
        </authorList>
    </citation>
    <scope>NUCLEOTIDE SEQUENCE [LARGE SCALE GENOMIC DNA]</scope>
    <source>
        <strain evidence="7">DSM 10086 / NBRC 110670 / KF707</strain>
    </source>
</reference>
<evidence type="ECO:0000259" key="5">
    <source>
        <dbReference type="Pfam" id="PF01266"/>
    </source>
</evidence>
<evidence type="ECO:0000313" key="7">
    <source>
        <dbReference type="Proteomes" id="UP000218554"/>
    </source>
</evidence>
<keyword evidence="4" id="KW-0560">Oxidoreductase</keyword>
<dbReference type="GO" id="GO:0005737">
    <property type="term" value="C:cytoplasm"/>
    <property type="evidence" value="ECO:0007669"/>
    <property type="project" value="TreeGrafter"/>
</dbReference>
<feature type="domain" description="FAD dependent oxidoreductase" evidence="5">
    <location>
        <begin position="7"/>
        <end position="370"/>
    </location>
</feature>
<dbReference type="InterPro" id="IPR036188">
    <property type="entry name" value="FAD/NAD-bd_sf"/>
</dbReference>
<dbReference type="PANTHER" id="PTHR13847">
    <property type="entry name" value="SARCOSINE DEHYDROGENASE-RELATED"/>
    <property type="match status" value="1"/>
</dbReference>
<dbReference type="EMBL" id="AP014862">
    <property type="protein sequence ID" value="BAU73113.1"/>
    <property type="molecule type" value="Genomic_DNA"/>
</dbReference>
<evidence type="ECO:0000256" key="1">
    <source>
        <dbReference type="ARBA" id="ARBA00001974"/>
    </source>
</evidence>
<dbReference type="PANTHER" id="PTHR13847:SF286">
    <property type="entry name" value="D-AMINO ACID DEHYDROGENASE"/>
    <property type="match status" value="1"/>
</dbReference>
<dbReference type="NCBIfam" id="TIGR03364">
    <property type="entry name" value="HpnW_proposed"/>
    <property type="match status" value="1"/>
</dbReference>
<comment type="cofactor">
    <cofactor evidence="1">
        <name>FAD</name>
        <dbReference type="ChEBI" id="CHEBI:57692"/>
    </cofactor>
</comment>
<reference evidence="6 7" key="2">
    <citation type="journal article" date="2017" name="Int. J. Syst. Evol. Microbiol.">
        <title>Pseudomonas furukawaii sp. nov., a polychlorinated biphenyl-degrading bacterium isolated from biphenyl-contaminated soil in Japan.</title>
        <authorList>
            <person name="Kimura N."/>
            <person name="Watanabe T."/>
            <person name="Suenaga H."/>
            <person name="Fujihara H."/>
            <person name="Futagami T."/>
            <person name="Goto M."/>
            <person name="Hanada S."/>
            <person name="Hirose J."/>
        </authorList>
    </citation>
    <scope>NUCLEOTIDE SEQUENCE [LARGE SCALE GENOMIC DNA]</scope>
    <source>
        <strain evidence="7">DSM 10086 / NBRC 110670 / KF707</strain>
    </source>
</reference>
<dbReference type="Gene3D" id="3.30.9.10">
    <property type="entry name" value="D-Amino Acid Oxidase, subunit A, domain 2"/>
    <property type="match status" value="1"/>
</dbReference>
<dbReference type="InterPro" id="IPR006076">
    <property type="entry name" value="FAD-dep_OxRdtase"/>
</dbReference>
<dbReference type="Pfam" id="PF01266">
    <property type="entry name" value="DAO"/>
    <property type="match status" value="1"/>
</dbReference>
<dbReference type="Gene3D" id="3.50.50.60">
    <property type="entry name" value="FAD/NAD(P)-binding domain"/>
    <property type="match status" value="1"/>
</dbReference>
<proteinExistence type="inferred from homology"/>
<dbReference type="RefSeq" id="WP_003455093.1">
    <property type="nucleotide sequence ID" value="NZ_AJMR01000223.1"/>
</dbReference>
<evidence type="ECO:0000256" key="4">
    <source>
        <dbReference type="ARBA" id="ARBA00023002"/>
    </source>
</evidence>
<dbReference type="SUPFAM" id="SSF51905">
    <property type="entry name" value="FAD/NAD(P)-binding domain"/>
    <property type="match status" value="1"/>
</dbReference>
<keyword evidence="7" id="KW-1185">Reference proteome</keyword>
<evidence type="ECO:0000256" key="3">
    <source>
        <dbReference type="ARBA" id="ARBA00022630"/>
    </source>
</evidence>
<protein>
    <recommendedName>
        <fullName evidence="5">FAD dependent oxidoreductase domain-containing protein</fullName>
    </recommendedName>
</protein>
<dbReference type="Proteomes" id="UP000218554">
    <property type="component" value="Chromosome"/>
</dbReference>
<comment type="similarity">
    <text evidence="2">Belongs to the DadA oxidoreductase family.</text>
</comment>
<dbReference type="GO" id="GO:0016491">
    <property type="term" value="F:oxidoreductase activity"/>
    <property type="evidence" value="ECO:0007669"/>
    <property type="project" value="UniProtKB-KW"/>
</dbReference>
<gene>
    <name evidence="6" type="ORF">KF707C_14250</name>
</gene>
<accession>A0AAD1BZG9</accession>
<evidence type="ECO:0000256" key="2">
    <source>
        <dbReference type="ARBA" id="ARBA00009410"/>
    </source>
</evidence>
<keyword evidence="3" id="KW-0285">Flavoprotein</keyword>
<sequence length="376" mass="40941">MPLHDTDIAIVGAGILGLSHAYAAARRGLKVSVFERSATPLGASVRNFGQALVTGQPPGPMFALARDSRALWSAWAEAAGFHIRRNGSLLLARTRAEEELLEAFCEVRAPEHGYRVELLRGDALHDLYRGQFSHHRAALLGLDDQQVYSREAIPALVDYLRREHGVQFHFSTLVRDIEPRLIHSTAGRCRAEQIVLCSGHDYQTLLAEQIAALHPQVCRLQMLRVRPERDFGLDQAVLTGLSCVHYGAFSDLPEAEAIREQIREQQPELEEHGIHLLVSPTPRGELIIGDSHHYGADASPFNAEAVDEILLGLAEQTLGTRLAVVERWQGVYGARGPGPFSVLKAAPGVTAVLMHSGVGMSIGPALGERTVAGLLG</sequence>